<sequence length="42" mass="5260">MNYIKIDYKIRNIIDIYLNKKVEKSHAKRKKVFLTCIYKLKW</sequence>
<reference evidence="1 2" key="1">
    <citation type="submission" date="2019-01" db="EMBL/GenBank/DDBJ databases">
        <authorList>
            <consortium name="Pathogen Informatics"/>
        </authorList>
    </citation>
    <scope>NUCLEOTIDE SEQUENCE [LARGE SCALE GENOMIC DNA]</scope>
    <source>
        <strain evidence="1 2">NCTC10168</strain>
    </source>
</reference>
<protein>
    <submittedName>
        <fullName evidence="1">Uncharacterized protein</fullName>
    </submittedName>
</protein>
<evidence type="ECO:0000313" key="1">
    <source>
        <dbReference type="EMBL" id="VEU75231.1"/>
    </source>
</evidence>
<proteinExistence type="predicted"/>
<gene>
    <name evidence="1" type="ORF">NCTC10168_00147</name>
</gene>
<keyword evidence="2" id="KW-1185">Reference proteome</keyword>
<name>A0A449B3Q2_9BACT</name>
<evidence type="ECO:0000313" key="2">
    <source>
        <dbReference type="Proteomes" id="UP000290243"/>
    </source>
</evidence>
<accession>A0A449B3Q2</accession>
<dbReference type="AlphaFoldDB" id="A0A449B3Q2"/>
<dbReference type="Proteomes" id="UP000290243">
    <property type="component" value="Chromosome"/>
</dbReference>
<dbReference type="KEGG" id="mmau:NCTC10168_00147"/>
<dbReference type="EMBL" id="LR215037">
    <property type="protein sequence ID" value="VEU75231.1"/>
    <property type="molecule type" value="Genomic_DNA"/>
</dbReference>
<organism evidence="1 2">
    <name type="scientific">Mycoplasmopsis maculosa</name>
    <dbReference type="NCBI Taxonomy" id="114885"/>
    <lineage>
        <taxon>Bacteria</taxon>
        <taxon>Bacillati</taxon>
        <taxon>Mycoplasmatota</taxon>
        <taxon>Mycoplasmoidales</taxon>
        <taxon>Metamycoplasmataceae</taxon>
        <taxon>Mycoplasmopsis</taxon>
    </lineage>
</organism>